<evidence type="ECO:0008006" key="5">
    <source>
        <dbReference type="Google" id="ProtNLM"/>
    </source>
</evidence>
<evidence type="ECO:0000313" key="4">
    <source>
        <dbReference type="Proteomes" id="UP000287563"/>
    </source>
</evidence>
<dbReference type="Pfam" id="PF09476">
    <property type="entry name" value="Pilus_CpaD"/>
    <property type="match status" value="1"/>
</dbReference>
<feature type="signal peptide" evidence="2">
    <location>
        <begin position="1"/>
        <end position="17"/>
    </location>
</feature>
<feature type="chain" id="PRO_5018605158" description="Pilus assembly protein CpaD" evidence="2">
    <location>
        <begin position="18"/>
        <end position="208"/>
    </location>
</feature>
<organism evidence="3 4">
    <name type="scientific">Photobacterium chitinilyticum</name>
    <dbReference type="NCBI Taxonomy" id="2485123"/>
    <lineage>
        <taxon>Bacteria</taxon>
        <taxon>Pseudomonadati</taxon>
        <taxon>Pseudomonadota</taxon>
        <taxon>Gammaproteobacteria</taxon>
        <taxon>Vibrionales</taxon>
        <taxon>Vibrionaceae</taxon>
        <taxon>Photobacterium</taxon>
    </lineage>
</organism>
<accession>A0A3S3UK57</accession>
<reference evidence="3 4" key="1">
    <citation type="submission" date="2018-11" db="EMBL/GenBank/DDBJ databases">
        <title>Photobacterium sp. BEI247 sp. nov., a marine bacterium isolated from Yongle Blue Hole in the South China Sea.</title>
        <authorList>
            <person name="Wang X."/>
        </authorList>
    </citation>
    <scope>NUCLEOTIDE SEQUENCE [LARGE SCALE GENOMIC DNA]</scope>
    <source>
        <strain evidence="4">BEI247</strain>
    </source>
</reference>
<evidence type="ECO:0000313" key="3">
    <source>
        <dbReference type="EMBL" id="RWX55794.1"/>
    </source>
</evidence>
<evidence type="ECO:0000256" key="2">
    <source>
        <dbReference type="SAM" id="SignalP"/>
    </source>
</evidence>
<dbReference type="EMBL" id="RJLM01000003">
    <property type="protein sequence ID" value="RWX55794.1"/>
    <property type="molecule type" value="Genomic_DNA"/>
</dbReference>
<gene>
    <name evidence="3" type="ORF">EDI28_10705</name>
</gene>
<protein>
    <recommendedName>
        <fullName evidence="5">Pilus assembly protein CpaD</fullName>
    </recommendedName>
</protein>
<keyword evidence="4" id="KW-1185">Reference proteome</keyword>
<evidence type="ECO:0000256" key="1">
    <source>
        <dbReference type="SAM" id="MobiDB-lite"/>
    </source>
</evidence>
<name>A0A3S3UK57_9GAMM</name>
<keyword evidence="2" id="KW-0732">Signal</keyword>
<dbReference type="AlphaFoldDB" id="A0A3S3UK57"/>
<sequence>MRIFLMFFISVLLGACAGDPIQRQPEVQIEVVTHKMSIQLQGKGFSGQDKTAVADFIYRLGNPSALRVRIDTHTRQGTKVVPDLKEQLKQQAVYPTQVSSQYAAALPSSRADLTLTVETYRSVAQGCNAGKEPETIGNRFKSSANFGCANANALAQMIANPRDLVVGEALGPTEGRKAVSTLDRYYNSATEKKIPSSPREGVMAGQGK</sequence>
<dbReference type="InterPro" id="IPR019027">
    <property type="entry name" value="Pilus_biogenesis_CpaD-related"/>
</dbReference>
<dbReference type="PROSITE" id="PS51257">
    <property type="entry name" value="PROKAR_LIPOPROTEIN"/>
    <property type="match status" value="1"/>
</dbReference>
<dbReference type="RefSeq" id="WP_128783817.1">
    <property type="nucleotide sequence ID" value="NZ_JAKJSG010000063.1"/>
</dbReference>
<feature type="region of interest" description="Disordered" evidence="1">
    <location>
        <begin position="188"/>
        <end position="208"/>
    </location>
</feature>
<comment type="caution">
    <text evidence="3">The sequence shown here is derived from an EMBL/GenBank/DDBJ whole genome shotgun (WGS) entry which is preliminary data.</text>
</comment>
<proteinExistence type="predicted"/>
<dbReference type="OrthoDB" id="5813391at2"/>
<dbReference type="Proteomes" id="UP000287563">
    <property type="component" value="Unassembled WGS sequence"/>
</dbReference>